<dbReference type="EMBL" id="JAMPKK010000007">
    <property type="protein sequence ID" value="MEP0863884.1"/>
    <property type="molecule type" value="Genomic_DNA"/>
</dbReference>
<dbReference type="Proteomes" id="UP001442494">
    <property type="component" value="Unassembled WGS sequence"/>
</dbReference>
<dbReference type="PANTHER" id="PTHR22916">
    <property type="entry name" value="GLYCOSYLTRANSFERASE"/>
    <property type="match status" value="1"/>
</dbReference>
<gene>
    <name evidence="2" type="ORF">NDI37_05315</name>
</gene>
<name>A0ABV0JKC1_9CYAN</name>
<dbReference type="PANTHER" id="PTHR22916:SF3">
    <property type="entry name" value="UDP-GLCNAC:BETAGAL BETA-1,3-N-ACETYLGLUCOSAMINYLTRANSFERASE-LIKE PROTEIN 1"/>
    <property type="match status" value="1"/>
</dbReference>
<dbReference type="SUPFAM" id="SSF53448">
    <property type="entry name" value="Nucleotide-diphospho-sugar transferases"/>
    <property type="match status" value="1"/>
</dbReference>
<evidence type="ECO:0000313" key="3">
    <source>
        <dbReference type="Proteomes" id="UP001442494"/>
    </source>
</evidence>
<comment type="caution">
    <text evidence="2">The sequence shown here is derived from an EMBL/GenBank/DDBJ whole genome shotgun (WGS) entry which is preliminary data.</text>
</comment>
<reference evidence="2 3" key="1">
    <citation type="submission" date="2022-04" db="EMBL/GenBank/DDBJ databases">
        <title>Positive selection, recombination, and allopatry shape intraspecific diversity of widespread and dominant cyanobacteria.</title>
        <authorList>
            <person name="Wei J."/>
            <person name="Shu W."/>
            <person name="Hu C."/>
        </authorList>
    </citation>
    <scope>NUCLEOTIDE SEQUENCE [LARGE SCALE GENOMIC DNA]</scope>
    <source>
        <strain evidence="2 3">GB2-A5</strain>
    </source>
</reference>
<dbReference type="InterPro" id="IPR029044">
    <property type="entry name" value="Nucleotide-diphossugar_trans"/>
</dbReference>
<accession>A0ABV0JKC1</accession>
<dbReference type="Gene3D" id="3.90.550.10">
    <property type="entry name" value="Spore Coat Polysaccharide Biosynthesis Protein SpsA, Chain A"/>
    <property type="match status" value="1"/>
</dbReference>
<sequence>MKKFSVIIPTYKVEKYIAAAIESVLAQTYQNFEIIVVNDDSPDRSVEICQQFTDSRIKIVSQKNRGLAGARNTGIRHAQGDYIALLDGDDLWLPEKLEKHVEHLESSSSVGISFSRSAFIDEAGNSLGTYLMPKLKEITSPDLLRDNPVGNGSAAVIRKEVLEAIKFQDNLYGTVENFYFDDHFRQAEDIECWLRIVLQTNWKIEGISEALTLYRVNSGGLSASLLNQFEALQKVIEKTRSYAPELIAQWENPTKAYQLRYLARSAVRLKAGSMAVQLMHQALAAHWRLVLEQPRRTLMTLAAAYMLWLLPQPLYAQIEAVAAKMTAATQKRRILQEHSGQSI</sequence>
<evidence type="ECO:0000313" key="2">
    <source>
        <dbReference type="EMBL" id="MEP0863884.1"/>
    </source>
</evidence>
<dbReference type="CDD" id="cd00761">
    <property type="entry name" value="Glyco_tranf_GTA_type"/>
    <property type="match status" value="1"/>
</dbReference>
<organism evidence="2 3">
    <name type="scientific">Funiculus sociatus GB2-A5</name>
    <dbReference type="NCBI Taxonomy" id="2933946"/>
    <lineage>
        <taxon>Bacteria</taxon>
        <taxon>Bacillati</taxon>
        <taxon>Cyanobacteriota</taxon>
        <taxon>Cyanophyceae</taxon>
        <taxon>Coleofasciculales</taxon>
        <taxon>Coleofasciculaceae</taxon>
        <taxon>Funiculus</taxon>
    </lineage>
</organism>
<dbReference type="InterPro" id="IPR001173">
    <property type="entry name" value="Glyco_trans_2-like"/>
</dbReference>
<proteinExistence type="predicted"/>
<keyword evidence="3" id="KW-1185">Reference proteome</keyword>
<feature type="domain" description="Glycosyltransferase 2-like" evidence="1">
    <location>
        <begin position="5"/>
        <end position="164"/>
    </location>
</feature>
<protein>
    <submittedName>
        <fullName evidence="2">Glycosyltransferase</fullName>
    </submittedName>
</protein>
<evidence type="ECO:0000259" key="1">
    <source>
        <dbReference type="Pfam" id="PF00535"/>
    </source>
</evidence>
<dbReference type="RefSeq" id="WP_190417489.1">
    <property type="nucleotide sequence ID" value="NZ_JAMPKK010000007.1"/>
</dbReference>
<dbReference type="Pfam" id="PF00535">
    <property type="entry name" value="Glycos_transf_2"/>
    <property type="match status" value="1"/>
</dbReference>